<dbReference type="AlphaFoldDB" id="A0A0G0KTN1"/>
<reference evidence="1 2" key="1">
    <citation type="journal article" date="2015" name="Nature">
        <title>rRNA introns, odd ribosomes, and small enigmatic genomes across a large radiation of phyla.</title>
        <authorList>
            <person name="Brown C.T."/>
            <person name="Hug L.A."/>
            <person name="Thomas B.C."/>
            <person name="Sharon I."/>
            <person name="Castelle C.J."/>
            <person name="Singh A."/>
            <person name="Wilkins M.J."/>
            <person name="Williams K.H."/>
            <person name="Banfield J.F."/>
        </authorList>
    </citation>
    <scope>NUCLEOTIDE SEQUENCE [LARGE SCALE GENOMIC DNA]</scope>
</reference>
<comment type="caution">
    <text evidence="1">The sequence shown here is derived from an EMBL/GenBank/DDBJ whole genome shotgun (WGS) entry which is preliminary data.</text>
</comment>
<accession>A0A0G0KTN1</accession>
<protein>
    <submittedName>
        <fullName evidence="1">Uncharacterized protein</fullName>
    </submittedName>
</protein>
<evidence type="ECO:0000313" key="2">
    <source>
        <dbReference type="Proteomes" id="UP000034603"/>
    </source>
</evidence>
<dbReference type="Proteomes" id="UP000034603">
    <property type="component" value="Unassembled WGS sequence"/>
</dbReference>
<gene>
    <name evidence="1" type="ORF">US62_C0039G0008</name>
</gene>
<sequence length="76" mass="8206">MAKQKPQEGEQKLLQGLSLQERKDLATSSLAEKIARRLGTAGKKNIYGVSATEMHLKAEKAGTPETIARIDGEGEV</sequence>
<dbReference type="EMBL" id="LBTR01000039">
    <property type="protein sequence ID" value="KKQ43936.1"/>
    <property type="molecule type" value="Genomic_DNA"/>
</dbReference>
<evidence type="ECO:0000313" key="1">
    <source>
        <dbReference type="EMBL" id="KKQ43936.1"/>
    </source>
</evidence>
<name>A0A0G0KTN1_9BACT</name>
<organism evidence="1 2">
    <name type="scientific">Candidatus Woesebacteria bacterium GW2011_GWA1_37_8</name>
    <dbReference type="NCBI Taxonomy" id="1618546"/>
    <lineage>
        <taxon>Bacteria</taxon>
        <taxon>Candidatus Woeseibacteriota</taxon>
    </lineage>
</organism>
<proteinExistence type="predicted"/>